<accession>A0A2V0P2Z0</accession>
<dbReference type="EMBL" id="BDRX01000024">
    <property type="protein sequence ID" value="GBF91445.1"/>
    <property type="molecule type" value="Genomic_DNA"/>
</dbReference>
<dbReference type="GO" id="GO:0005759">
    <property type="term" value="C:mitochondrial matrix"/>
    <property type="evidence" value="ECO:0007669"/>
    <property type="project" value="TreeGrafter"/>
</dbReference>
<organism evidence="2 3">
    <name type="scientific">Raphidocelis subcapitata</name>
    <dbReference type="NCBI Taxonomy" id="307507"/>
    <lineage>
        <taxon>Eukaryota</taxon>
        <taxon>Viridiplantae</taxon>
        <taxon>Chlorophyta</taxon>
        <taxon>core chlorophytes</taxon>
        <taxon>Chlorophyceae</taxon>
        <taxon>CS clade</taxon>
        <taxon>Sphaeropleales</taxon>
        <taxon>Selenastraceae</taxon>
        <taxon>Raphidocelis</taxon>
    </lineage>
</organism>
<feature type="region of interest" description="Disordered" evidence="1">
    <location>
        <begin position="533"/>
        <end position="574"/>
    </location>
</feature>
<dbReference type="Proteomes" id="UP000247498">
    <property type="component" value="Unassembled WGS sequence"/>
</dbReference>
<evidence type="ECO:0000256" key="1">
    <source>
        <dbReference type="SAM" id="MobiDB-lite"/>
    </source>
</evidence>
<dbReference type="GO" id="GO:0000963">
    <property type="term" value="P:mitochondrial RNA processing"/>
    <property type="evidence" value="ECO:0007669"/>
    <property type="project" value="TreeGrafter"/>
</dbReference>
<protein>
    <submittedName>
        <fullName evidence="2">Uncharacterized protein</fullName>
    </submittedName>
</protein>
<evidence type="ECO:0000313" key="2">
    <source>
        <dbReference type="EMBL" id="GBF91445.1"/>
    </source>
</evidence>
<dbReference type="PANTHER" id="PTHR21228:SF40">
    <property type="entry name" value="LD45607P"/>
    <property type="match status" value="1"/>
</dbReference>
<dbReference type="GO" id="GO:1901259">
    <property type="term" value="P:chloroplast rRNA processing"/>
    <property type="evidence" value="ECO:0007669"/>
    <property type="project" value="TreeGrafter"/>
</dbReference>
<feature type="region of interest" description="Disordered" evidence="1">
    <location>
        <begin position="706"/>
        <end position="725"/>
    </location>
</feature>
<dbReference type="GO" id="GO:0009507">
    <property type="term" value="C:chloroplast"/>
    <property type="evidence" value="ECO:0007669"/>
    <property type="project" value="GOC"/>
</dbReference>
<reference evidence="2 3" key="1">
    <citation type="journal article" date="2018" name="Sci. Rep.">
        <title>Raphidocelis subcapitata (=Pseudokirchneriella subcapitata) provides an insight into genome evolution and environmental adaptations in the Sphaeropleales.</title>
        <authorList>
            <person name="Suzuki S."/>
            <person name="Yamaguchi H."/>
            <person name="Nakajima N."/>
            <person name="Kawachi M."/>
        </authorList>
    </citation>
    <scope>NUCLEOTIDE SEQUENCE [LARGE SCALE GENOMIC DNA]</scope>
    <source>
        <strain evidence="2 3">NIES-35</strain>
    </source>
</reference>
<feature type="compositionally biased region" description="Low complexity" evidence="1">
    <location>
        <begin position="533"/>
        <end position="560"/>
    </location>
</feature>
<keyword evidence="3" id="KW-1185">Reference proteome</keyword>
<gene>
    <name evidence="2" type="ORF">Rsub_04185</name>
</gene>
<dbReference type="InterPro" id="IPR050870">
    <property type="entry name" value="FAST_kinase"/>
</dbReference>
<sequence>MARYDRPPGSPAGSVWSDDGADGKFAVPMQRQQGVQSALLKRISAFRTKEELLGFVASYSYLLDTINLVTALYRLAKMSFGQRSRNTYLMELQRSPTFQLLLRSISAQFMHAQLQYMQHRAEPRGVDARCLANLVWALAKLDLSSDEAALSTEIALNCAPFVLRSLDNSSPQGLANMLWSYAKLPVAPPPVVAALAGKIASELTASLLSGSEDAKPFDAQALSNSIWALAHLKSRGLELEAFGATAVAFLEAVAVAATRMLTRLQQQLLSLPRGPGGTPDAGQLLAAAEADFSCQALVNIAWALATIAGPACGTHAPFRALFAVVNAEAVGRLRATAALLRARAPLPYHGGGQGFNEQALSNACFAFDRAGLLQHDLLAAIFDVATLRLQLGAGPGAGGGSHDGGGISFKPQELCSLLKACHTGAAPPWAFLATLLRALSLNPSAVDGWSAAEKAELQGAYLLFSQHQAAAAAAQGAAADAALLAQIGVLQVQQAQAQAQQQQAAAAVAALQQQHAQLQQQQQSALAALAAQQQQQQMQQGGTPRAGAARPPRGGPRPQAATPPPPFAGFPAGASFDGAPAFVGGGGSSGGASPRTPAGAGFAGFGGGAQSPAAEAALNRSARARLAHAPQAQQASLFEQTQARLAGEGLTTSTAGSLWAGGNGGGGNGNGGGMPAGMAAGLPPGLVGGAGAGGGEAAPTLRPWLDGAGFSARPPAGLAGGGARF</sequence>
<proteinExistence type="predicted"/>
<dbReference type="GO" id="GO:0003723">
    <property type="term" value="F:RNA binding"/>
    <property type="evidence" value="ECO:0007669"/>
    <property type="project" value="TreeGrafter"/>
</dbReference>
<dbReference type="AlphaFoldDB" id="A0A2V0P2Z0"/>
<name>A0A2V0P2Z0_9CHLO</name>
<comment type="caution">
    <text evidence="2">The sequence shown here is derived from an EMBL/GenBank/DDBJ whole genome shotgun (WGS) entry which is preliminary data.</text>
</comment>
<dbReference type="PANTHER" id="PTHR21228">
    <property type="entry name" value="FAST LEU-RICH DOMAIN-CONTAINING"/>
    <property type="match status" value="1"/>
</dbReference>
<dbReference type="GO" id="GO:0035770">
    <property type="term" value="C:ribonucleoprotein granule"/>
    <property type="evidence" value="ECO:0007669"/>
    <property type="project" value="TreeGrafter"/>
</dbReference>
<evidence type="ECO:0000313" key="3">
    <source>
        <dbReference type="Proteomes" id="UP000247498"/>
    </source>
</evidence>
<dbReference type="OrthoDB" id="532184at2759"/>
<dbReference type="GO" id="GO:0044528">
    <property type="term" value="P:regulation of mitochondrial mRNA stability"/>
    <property type="evidence" value="ECO:0007669"/>
    <property type="project" value="TreeGrafter"/>
</dbReference>
<dbReference type="InParanoid" id="A0A2V0P2Z0"/>